<dbReference type="AlphaFoldDB" id="A0AAV4A464"/>
<keyword evidence="2" id="KW-1185">Reference proteome</keyword>
<dbReference type="EMBL" id="BLXT01003294">
    <property type="protein sequence ID" value="GFO01471.1"/>
    <property type="molecule type" value="Genomic_DNA"/>
</dbReference>
<sequence length="116" mass="12612">MDHQVSHGAGEGLIVCQSLAITPTLACFCPSCRQIDSMKRCTCCVYRLLGKRSEGYVGLTAQAVPWQSRLPSSRAFHYQPVDGFFQPHVLAQAHSAADENAVKLTGVKPPLKILEA</sequence>
<dbReference type="Proteomes" id="UP000735302">
    <property type="component" value="Unassembled WGS sequence"/>
</dbReference>
<evidence type="ECO:0000313" key="2">
    <source>
        <dbReference type="Proteomes" id="UP000735302"/>
    </source>
</evidence>
<reference evidence="1 2" key="1">
    <citation type="journal article" date="2021" name="Elife">
        <title>Chloroplast acquisition without the gene transfer in kleptoplastic sea slugs, Plakobranchus ocellatus.</title>
        <authorList>
            <person name="Maeda T."/>
            <person name="Takahashi S."/>
            <person name="Yoshida T."/>
            <person name="Shimamura S."/>
            <person name="Takaki Y."/>
            <person name="Nagai Y."/>
            <person name="Toyoda A."/>
            <person name="Suzuki Y."/>
            <person name="Arimoto A."/>
            <person name="Ishii H."/>
            <person name="Satoh N."/>
            <person name="Nishiyama T."/>
            <person name="Hasebe M."/>
            <person name="Maruyama T."/>
            <person name="Minagawa J."/>
            <person name="Obokata J."/>
            <person name="Shigenobu S."/>
        </authorList>
    </citation>
    <scope>NUCLEOTIDE SEQUENCE [LARGE SCALE GENOMIC DNA]</scope>
</reference>
<name>A0AAV4A464_9GAST</name>
<gene>
    <name evidence="1" type="ORF">PoB_002797600</name>
</gene>
<organism evidence="1 2">
    <name type="scientific">Plakobranchus ocellatus</name>
    <dbReference type="NCBI Taxonomy" id="259542"/>
    <lineage>
        <taxon>Eukaryota</taxon>
        <taxon>Metazoa</taxon>
        <taxon>Spiralia</taxon>
        <taxon>Lophotrochozoa</taxon>
        <taxon>Mollusca</taxon>
        <taxon>Gastropoda</taxon>
        <taxon>Heterobranchia</taxon>
        <taxon>Euthyneura</taxon>
        <taxon>Panpulmonata</taxon>
        <taxon>Sacoglossa</taxon>
        <taxon>Placobranchoidea</taxon>
        <taxon>Plakobranchidae</taxon>
        <taxon>Plakobranchus</taxon>
    </lineage>
</organism>
<protein>
    <submittedName>
        <fullName evidence="1">Uncharacterized protein</fullName>
    </submittedName>
</protein>
<evidence type="ECO:0000313" key="1">
    <source>
        <dbReference type="EMBL" id="GFO01471.1"/>
    </source>
</evidence>
<accession>A0AAV4A464</accession>
<proteinExistence type="predicted"/>
<comment type="caution">
    <text evidence="1">The sequence shown here is derived from an EMBL/GenBank/DDBJ whole genome shotgun (WGS) entry which is preliminary data.</text>
</comment>